<sequence>MLGMESSQAPTVLRTNSGGEALDFNEAASLTPEQEARLQELSQSQDPDNFDEFGSLVENLGWTDPDRAFRTYVQWYRRQDYMNQRDLLEGEALRSSFMKALAACHHHNAGKHLRDRNIALTPRAVFYPPTSHPGFGTPSADEYGRKFPTDLILSRNQILKSNDCLSTEKDSP</sequence>
<gene>
    <name evidence="2" type="ORF">KFL_002000165</name>
</gene>
<dbReference type="EMBL" id="DF237149">
    <property type="protein sequence ID" value="GAQ84681.1"/>
    <property type="molecule type" value="Genomic_DNA"/>
</dbReference>
<proteinExistence type="predicted"/>
<dbReference type="AlphaFoldDB" id="A0A1Y1I6B2"/>
<evidence type="ECO:0000256" key="1">
    <source>
        <dbReference type="SAM" id="MobiDB-lite"/>
    </source>
</evidence>
<dbReference type="Proteomes" id="UP000054558">
    <property type="component" value="Unassembled WGS sequence"/>
</dbReference>
<feature type="compositionally biased region" description="Polar residues" evidence="1">
    <location>
        <begin position="1"/>
        <end position="18"/>
    </location>
</feature>
<keyword evidence="3" id="KW-1185">Reference proteome</keyword>
<name>A0A1Y1I6B2_KLENI</name>
<evidence type="ECO:0000313" key="2">
    <source>
        <dbReference type="EMBL" id="GAQ84681.1"/>
    </source>
</evidence>
<reference evidence="2 3" key="1">
    <citation type="journal article" date="2014" name="Nat. Commun.">
        <title>Klebsormidium flaccidum genome reveals primary factors for plant terrestrial adaptation.</title>
        <authorList>
            <person name="Hori K."/>
            <person name="Maruyama F."/>
            <person name="Fujisawa T."/>
            <person name="Togashi T."/>
            <person name="Yamamoto N."/>
            <person name="Seo M."/>
            <person name="Sato S."/>
            <person name="Yamada T."/>
            <person name="Mori H."/>
            <person name="Tajima N."/>
            <person name="Moriyama T."/>
            <person name="Ikeuchi M."/>
            <person name="Watanabe M."/>
            <person name="Wada H."/>
            <person name="Kobayashi K."/>
            <person name="Saito M."/>
            <person name="Masuda T."/>
            <person name="Sasaki-Sekimoto Y."/>
            <person name="Mashiguchi K."/>
            <person name="Awai K."/>
            <person name="Shimojima M."/>
            <person name="Masuda S."/>
            <person name="Iwai M."/>
            <person name="Nobusawa T."/>
            <person name="Narise T."/>
            <person name="Kondo S."/>
            <person name="Saito H."/>
            <person name="Sato R."/>
            <person name="Murakawa M."/>
            <person name="Ihara Y."/>
            <person name="Oshima-Yamada Y."/>
            <person name="Ohtaka K."/>
            <person name="Satoh M."/>
            <person name="Sonobe K."/>
            <person name="Ishii M."/>
            <person name="Ohtani R."/>
            <person name="Kanamori-Sato M."/>
            <person name="Honoki R."/>
            <person name="Miyazaki D."/>
            <person name="Mochizuki H."/>
            <person name="Umetsu J."/>
            <person name="Higashi K."/>
            <person name="Shibata D."/>
            <person name="Kamiya Y."/>
            <person name="Sato N."/>
            <person name="Nakamura Y."/>
            <person name="Tabata S."/>
            <person name="Ida S."/>
            <person name="Kurokawa K."/>
            <person name="Ohta H."/>
        </authorList>
    </citation>
    <scope>NUCLEOTIDE SEQUENCE [LARGE SCALE GENOMIC DNA]</scope>
    <source>
        <strain evidence="2 3">NIES-2285</strain>
    </source>
</reference>
<protein>
    <submittedName>
        <fullName evidence="2">Uncharacterized protein</fullName>
    </submittedName>
</protein>
<feature type="region of interest" description="Disordered" evidence="1">
    <location>
        <begin position="1"/>
        <end position="22"/>
    </location>
</feature>
<accession>A0A1Y1I6B2</accession>
<organism evidence="2 3">
    <name type="scientific">Klebsormidium nitens</name>
    <name type="common">Green alga</name>
    <name type="synonym">Ulothrix nitens</name>
    <dbReference type="NCBI Taxonomy" id="105231"/>
    <lineage>
        <taxon>Eukaryota</taxon>
        <taxon>Viridiplantae</taxon>
        <taxon>Streptophyta</taxon>
        <taxon>Klebsormidiophyceae</taxon>
        <taxon>Klebsormidiales</taxon>
        <taxon>Klebsormidiaceae</taxon>
        <taxon>Klebsormidium</taxon>
    </lineage>
</organism>
<evidence type="ECO:0000313" key="3">
    <source>
        <dbReference type="Proteomes" id="UP000054558"/>
    </source>
</evidence>